<reference evidence="4" key="1">
    <citation type="submission" date="2016-07" db="EMBL/GenBank/DDBJ databases">
        <authorList>
            <person name="Florea S."/>
            <person name="Webb J.S."/>
            <person name="Jaromczyk J."/>
            <person name="Schardl C.L."/>
        </authorList>
    </citation>
    <scope>NUCLEOTIDE SEQUENCE [LARGE SCALE GENOMIC DNA]</scope>
    <source>
        <strain evidence="4">IPB1</strain>
    </source>
</reference>
<protein>
    <recommendedName>
        <fullName evidence="2">Response regulatory domain-containing protein</fullName>
    </recommendedName>
</protein>
<comment type="caution">
    <text evidence="3">The sequence shown here is derived from an EMBL/GenBank/DDBJ whole genome shotgun (WGS) entry which is preliminary data.</text>
</comment>
<dbReference type="OrthoDB" id="9796655at2"/>
<dbReference type="InterPro" id="IPR001789">
    <property type="entry name" value="Sig_transdc_resp-reg_receiver"/>
</dbReference>
<dbReference type="SUPFAM" id="SSF52172">
    <property type="entry name" value="CheY-like"/>
    <property type="match status" value="1"/>
</dbReference>
<organism evidence="3 4">
    <name type="scientific">Pseudoalteromonas luteoviolacea</name>
    <dbReference type="NCBI Taxonomy" id="43657"/>
    <lineage>
        <taxon>Bacteria</taxon>
        <taxon>Pseudomonadati</taxon>
        <taxon>Pseudomonadota</taxon>
        <taxon>Gammaproteobacteria</taxon>
        <taxon>Alteromonadales</taxon>
        <taxon>Pseudoalteromonadaceae</taxon>
        <taxon>Pseudoalteromonas</taxon>
    </lineage>
</organism>
<feature type="domain" description="Response regulatory" evidence="2">
    <location>
        <begin position="5"/>
        <end position="139"/>
    </location>
</feature>
<gene>
    <name evidence="3" type="ORF">A7985_05675</name>
</gene>
<dbReference type="GO" id="GO:0000160">
    <property type="term" value="P:phosphorelay signal transduction system"/>
    <property type="evidence" value="ECO:0007669"/>
    <property type="project" value="InterPro"/>
</dbReference>
<dbReference type="SMART" id="SM00448">
    <property type="entry name" value="REC"/>
    <property type="match status" value="1"/>
</dbReference>
<dbReference type="InterPro" id="IPR011006">
    <property type="entry name" value="CheY-like_superfamily"/>
</dbReference>
<keyword evidence="1" id="KW-0597">Phosphoprotein</keyword>
<evidence type="ECO:0000313" key="4">
    <source>
        <dbReference type="Proteomes" id="UP000093366"/>
    </source>
</evidence>
<evidence type="ECO:0000313" key="3">
    <source>
        <dbReference type="EMBL" id="OCQ23429.1"/>
    </source>
</evidence>
<feature type="modified residue" description="4-aspartylphosphate" evidence="1">
    <location>
        <position position="67"/>
    </location>
</feature>
<dbReference type="Gene3D" id="3.40.50.2300">
    <property type="match status" value="1"/>
</dbReference>
<dbReference type="RefSeq" id="WP_065789448.1">
    <property type="nucleotide sequence ID" value="NZ_MAUJ01000001.1"/>
</dbReference>
<evidence type="ECO:0000259" key="2">
    <source>
        <dbReference type="PROSITE" id="PS50110"/>
    </source>
</evidence>
<accession>A0A1C0TVU1</accession>
<proteinExistence type="predicted"/>
<dbReference type="InterPro" id="IPR052893">
    <property type="entry name" value="TCS_response_regulator"/>
</dbReference>
<dbReference type="AlphaFoldDB" id="A0A1C0TVU1"/>
<dbReference type="PANTHER" id="PTHR44520">
    <property type="entry name" value="RESPONSE REGULATOR RCP1-RELATED"/>
    <property type="match status" value="1"/>
</dbReference>
<dbReference type="EMBL" id="MAUJ01000001">
    <property type="protein sequence ID" value="OCQ23429.1"/>
    <property type="molecule type" value="Genomic_DNA"/>
</dbReference>
<dbReference type="Pfam" id="PF00072">
    <property type="entry name" value="Response_reg"/>
    <property type="match status" value="1"/>
</dbReference>
<dbReference type="Proteomes" id="UP000093366">
    <property type="component" value="Unassembled WGS sequence"/>
</dbReference>
<dbReference type="PANTHER" id="PTHR44520:SF2">
    <property type="entry name" value="RESPONSE REGULATOR RCP1"/>
    <property type="match status" value="1"/>
</dbReference>
<name>A0A1C0TVU1_9GAMM</name>
<dbReference type="PROSITE" id="PS50110">
    <property type="entry name" value="RESPONSE_REGULATORY"/>
    <property type="match status" value="1"/>
</dbReference>
<sequence length="141" mass="16315">MKKFSMMIIDDCEDDRYLLKRVINKLCIATEIFEADNGEAALNFLVDYDENFKKFKGDFPPLLIFLDINMPRMNGFEFLESFSELRNGNPNYSSLVFTMFTSSALEEDKRKARSYAFVKGFLNKGDLTPESLENLLDSCLK</sequence>
<evidence type="ECO:0000256" key="1">
    <source>
        <dbReference type="PROSITE-ProRule" id="PRU00169"/>
    </source>
</evidence>